<dbReference type="SMART" id="SM00443">
    <property type="entry name" value="G_patch"/>
    <property type="match status" value="1"/>
</dbReference>
<dbReference type="PROSITE" id="PS50174">
    <property type="entry name" value="G_PATCH"/>
    <property type="match status" value="1"/>
</dbReference>
<dbReference type="Pfam" id="PF01585">
    <property type="entry name" value="G-patch"/>
    <property type="match status" value="1"/>
</dbReference>
<feature type="compositionally biased region" description="Basic residues" evidence="1">
    <location>
        <begin position="103"/>
        <end position="116"/>
    </location>
</feature>
<dbReference type="GO" id="GO:0003676">
    <property type="term" value="F:nucleic acid binding"/>
    <property type="evidence" value="ECO:0007669"/>
    <property type="project" value="InterPro"/>
</dbReference>
<evidence type="ECO:0000313" key="4">
    <source>
        <dbReference type="Proteomes" id="UP000285060"/>
    </source>
</evidence>
<name>A0A3R6WU04_9STRA</name>
<feature type="region of interest" description="Disordered" evidence="1">
    <location>
        <begin position="163"/>
        <end position="202"/>
    </location>
</feature>
<evidence type="ECO:0000259" key="2">
    <source>
        <dbReference type="PROSITE" id="PS50174"/>
    </source>
</evidence>
<dbReference type="AlphaFoldDB" id="A0A3R6WU04"/>
<dbReference type="InterPro" id="IPR050656">
    <property type="entry name" value="PINX1"/>
</dbReference>
<evidence type="ECO:0000313" key="3">
    <source>
        <dbReference type="EMBL" id="RHY35079.1"/>
    </source>
</evidence>
<dbReference type="InterPro" id="IPR000467">
    <property type="entry name" value="G_patch_dom"/>
</dbReference>
<keyword evidence="4" id="KW-1185">Reference proteome</keyword>
<feature type="region of interest" description="Disordered" evidence="1">
    <location>
        <begin position="96"/>
        <end position="131"/>
    </location>
</feature>
<proteinExistence type="predicted"/>
<dbReference type="GO" id="GO:0005730">
    <property type="term" value="C:nucleolus"/>
    <property type="evidence" value="ECO:0007669"/>
    <property type="project" value="TreeGrafter"/>
</dbReference>
<accession>A0A3R6WU04</accession>
<feature type="domain" description="G-patch" evidence="2">
    <location>
        <begin position="24"/>
        <end position="70"/>
    </location>
</feature>
<dbReference type="EMBL" id="QUSY01000009">
    <property type="protein sequence ID" value="RHY35079.1"/>
    <property type="molecule type" value="Genomic_DNA"/>
</dbReference>
<comment type="caution">
    <text evidence="3">The sequence shown here is derived from an EMBL/GenBank/DDBJ whole genome shotgun (WGS) entry which is preliminary data.</text>
</comment>
<dbReference type="PANTHER" id="PTHR23149:SF9">
    <property type="entry name" value="G PATCH DOMAIN-CONTAINING PROTEIN 4"/>
    <property type="match status" value="1"/>
</dbReference>
<dbReference type="VEuPathDB" id="FungiDB:H310_00109"/>
<dbReference type="PANTHER" id="PTHR23149">
    <property type="entry name" value="G PATCH DOMAIN CONTAINING PROTEIN"/>
    <property type="match status" value="1"/>
</dbReference>
<sequence>MPLVGKKFQAKLGGMANEAVASGVSSFAKRQMEKMGWTEGKGLGKDEQGMATHIKVKRREENMGVGVETKEKEDQSNQWWYNVYNNVASKIVVDPSSDDETKKAKKAKKKAKKELKRKLEANESNLIDEPTDEQLFAATGGKLFGRRAYGSCKGKLMRDAIQTGKVVTDTVGDGKKREKKSSKKAKKAKRSTDSDDSTDVAA</sequence>
<reference evidence="3 4" key="1">
    <citation type="submission" date="2018-08" db="EMBL/GenBank/DDBJ databases">
        <title>Aphanomyces genome sequencing and annotation.</title>
        <authorList>
            <person name="Minardi D."/>
            <person name="Oidtmann B."/>
            <person name="Van Der Giezen M."/>
            <person name="Studholme D.J."/>
        </authorList>
    </citation>
    <scope>NUCLEOTIDE SEQUENCE [LARGE SCALE GENOMIC DNA]</scope>
    <source>
        <strain evidence="3 4">NJM0002</strain>
    </source>
</reference>
<organism evidence="3 4">
    <name type="scientific">Aphanomyces invadans</name>
    <dbReference type="NCBI Taxonomy" id="157072"/>
    <lineage>
        <taxon>Eukaryota</taxon>
        <taxon>Sar</taxon>
        <taxon>Stramenopiles</taxon>
        <taxon>Oomycota</taxon>
        <taxon>Saprolegniomycetes</taxon>
        <taxon>Saprolegniales</taxon>
        <taxon>Verrucalvaceae</taxon>
        <taxon>Aphanomyces</taxon>
    </lineage>
</organism>
<evidence type="ECO:0000256" key="1">
    <source>
        <dbReference type="SAM" id="MobiDB-lite"/>
    </source>
</evidence>
<feature type="compositionally biased region" description="Basic residues" evidence="1">
    <location>
        <begin position="177"/>
        <end position="189"/>
    </location>
</feature>
<dbReference type="Proteomes" id="UP000285060">
    <property type="component" value="Unassembled WGS sequence"/>
</dbReference>
<gene>
    <name evidence="3" type="ORF">DYB32_000433</name>
</gene>
<protein>
    <recommendedName>
        <fullName evidence="2">G-patch domain-containing protein</fullName>
    </recommendedName>
</protein>